<dbReference type="InterPro" id="IPR050662">
    <property type="entry name" value="Sec-metab_biosynth-thioest"/>
</dbReference>
<dbReference type="Gene3D" id="1.10.10.10">
    <property type="entry name" value="Winged helix-like DNA-binding domain superfamily/Winged helix DNA-binding domain"/>
    <property type="match status" value="1"/>
</dbReference>
<feature type="domain" description="Metallo-beta-lactamase" evidence="1">
    <location>
        <begin position="27"/>
        <end position="241"/>
    </location>
</feature>
<dbReference type="Proteomes" id="UP000233343">
    <property type="component" value="Unassembled WGS sequence"/>
</dbReference>
<dbReference type="InterPro" id="IPR036388">
    <property type="entry name" value="WH-like_DNA-bd_sf"/>
</dbReference>
<proteinExistence type="predicted"/>
<name>A0A2N0ZKX1_9BACI</name>
<dbReference type="InterPro" id="IPR001279">
    <property type="entry name" value="Metallo-B-lactamas"/>
</dbReference>
<comment type="caution">
    <text evidence="2">The sequence shown here is derived from an EMBL/GenBank/DDBJ whole genome shotgun (WGS) entry which is preliminary data.</text>
</comment>
<gene>
    <name evidence="2" type="ORF">CWS20_03995</name>
</gene>
<evidence type="ECO:0000259" key="1">
    <source>
        <dbReference type="SMART" id="SM00849"/>
    </source>
</evidence>
<dbReference type="Pfam" id="PF00753">
    <property type="entry name" value="Lactamase_B"/>
    <property type="match status" value="1"/>
</dbReference>
<dbReference type="GO" id="GO:0016787">
    <property type="term" value="F:hydrolase activity"/>
    <property type="evidence" value="ECO:0007669"/>
    <property type="project" value="UniProtKB-KW"/>
</dbReference>
<organism evidence="2 3">
    <name type="scientific">Cytobacillus horneckiae</name>
    <dbReference type="NCBI Taxonomy" id="549687"/>
    <lineage>
        <taxon>Bacteria</taxon>
        <taxon>Bacillati</taxon>
        <taxon>Bacillota</taxon>
        <taxon>Bacilli</taxon>
        <taxon>Bacillales</taxon>
        <taxon>Bacillaceae</taxon>
        <taxon>Cytobacillus</taxon>
    </lineage>
</organism>
<keyword evidence="3" id="KW-1185">Reference proteome</keyword>
<sequence>MGIGEFNMNGYDKVAKISLPTTINTDGVNVFLIKGDTITLVDAGHNIEGSWEVFNDQLKSYGYTVKDIKQIIITHHHVDHIGFIKYFDHDITLIGHSDCERWLNPTTPFLEQHDVFFNELFNQLSVPDDLAKQYLIHKNDHVIENAHRGIDLKVKEGSEIPDLSEWRIVHTFGHCQGHISLFHPEDKILIGGDILMPHISPNPILEPPLHIGGERLRPQIQLNETLRKLFDLQIERVLPGHGEDITNARELINIRLKRQHERAIRIRDWLVEEPMTAFEVCSRLFPKSYKSRLGLTLFETVGHLDYLIAQNLIIEARRKDGFNYSVNIKSKQY</sequence>
<dbReference type="AlphaFoldDB" id="A0A2N0ZKX1"/>
<dbReference type="SMART" id="SM00849">
    <property type="entry name" value="Lactamase_B"/>
    <property type="match status" value="1"/>
</dbReference>
<protein>
    <submittedName>
        <fullName evidence="2">MBL fold metallo-hydrolase</fullName>
    </submittedName>
</protein>
<dbReference type="EMBL" id="PISD01000008">
    <property type="protein sequence ID" value="PKG30164.1"/>
    <property type="molecule type" value="Genomic_DNA"/>
</dbReference>
<dbReference type="PANTHER" id="PTHR23131">
    <property type="entry name" value="ENDORIBONUCLEASE LACTB2"/>
    <property type="match status" value="1"/>
</dbReference>
<accession>A0A2N0ZKX1</accession>
<evidence type="ECO:0000313" key="2">
    <source>
        <dbReference type="EMBL" id="PKG30164.1"/>
    </source>
</evidence>
<evidence type="ECO:0000313" key="3">
    <source>
        <dbReference type="Proteomes" id="UP000233343"/>
    </source>
</evidence>
<reference evidence="2 3" key="1">
    <citation type="journal article" date="2010" name="Int. J. Syst. Evol. Microbiol.">
        <title>Bacillus horneckiae sp. nov., isolated from a spacecraft-assembly clean room.</title>
        <authorList>
            <person name="Vaishampayan P."/>
            <person name="Probst A."/>
            <person name="Krishnamurthi S."/>
            <person name="Ghosh S."/>
            <person name="Osman S."/>
            <person name="McDowall A."/>
            <person name="Ruckmani A."/>
            <person name="Mayilraj S."/>
            <person name="Venkateswaran K."/>
        </authorList>
    </citation>
    <scope>NUCLEOTIDE SEQUENCE [LARGE SCALE GENOMIC DNA]</scope>
    <source>
        <strain evidence="3">1PO1SC</strain>
    </source>
</reference>
<dbReference type="InterPro" id="IPR036866">
    <property type="entry name" value="RibonucZ/Hydroxyglut_hydro"/>
</dbReference>
<dbReference type="Gene3D" id="3.60.15.10">
    <property type="entry name" value="Ribonuclease Z/Hydroxyacylglutathione hydrolase-like"/>
    <property type="match status" value="1"/>
</dbReference>
<dbReference type="PANTHER" id="PTHR23131:SF4">
    <property type="entry name" value="METALLO-BETA-LACTAMASE SUPERFAMILY POTEIN"/>
    <property type="match status" value="1"/>
</dbReference>
<dbReference type="SUPFAM" id="SSF56281">
    <property type="entry name" value="Metallo-hydrolase/oxidoreductase"/>
    <property type="match status" value="1"/>
</dbReference>
<keyword evidence="2" id="KW-0378">Hydrolase</keyword>